<dbReference type="HOGENOM" id="CLU_007383_11_1_6"/>
<dbReference type="PANTHER" id="PTHR48079:SF6">
    <property type="entry name" value="NAD(P)-BINDING DOMAIN-CONTAINING PROTEIN-RELATED"/>
    <property type="match status" value="1"/>
</dbReference>
<protein>
    <submittedName>
        <fullName evidence="1">NAD-dependent epimerase/dehydratase</fullName>
    </submittedName>
</protein>
<reference evidence="1 2" key="1">
    <citation type="submission" date="2008-02" db="EMBL/GenBank/DDBJ databases">
        <title>Complete sequence of Shewanella woodyi ATCC 51908.</title>
        <authorList>
            <consortium name="US DOE Joint Genome Institute"/>
            <person name="Copeland A."/>
            <person name="Lucas S."/>
            <person name="Lapidus A."/>
            <person name="Glavina del Rio T."/>
            <person name="Dalin E."/>
            <person name="Tice H."/>
            <person name="Bruce D."/>
            <person name="Goodwin L."/>
            <person name="Pitluck S."/>
            <person name="Sims D."/>
            <person name="Brettin T."/>
            <person name="Detter J.C."/>
            <person name="Han C."/>
            <person name="Kuske C.R."/>
            <person name="Schmutz J."/>
            <person name="Larimer F."/>
            <person name="Land M."/>
            <person name="Hauser L."/>
            <person name="Kyrpides N."/>
            <person name="Lykidis A."/>
            <person name="Zhao J.-S."/>
            <person name="Richardson P."/>
        </authorList>
    </citation>
    <scope>NUCLEOTIDE SEQUENCE [LARGE SCALE GENOMIC DNA]</scope>
    <source>
        <strain evidence="2">ATCC 51908 / MS32</strain>
    </source>
</reference>
<gene>
    <name evidence="1" type="ordered locus">Swoo_2843</name>
</gene>
<evidence type="ECO:0000313" key="1">
    <source>
        <dbReference type="EMBL" id="ACA87118.1"/>
    </source>
</evidence>
<dbReference type="PANTHER" id="PTHR48079">
    <property type="entry name" value="PROTEIN YEEZ"/>
    <property type="match status" value="1"/>
</dbReference>
<dbReference type="InterPro" id="IPR036291">
    <property type="entry name" value="NAD(P)-bd_dom_sf"/>
</dbReference>
<accession>B1KJT1</accession>
<proteinExistence type="predicted"/>
<evidence type="ECO:0000313" key="2">
    <source>
        <dbReference type="Proteomes" id="UP000002168"/>
    </source>
</evidence>
<organism evidence="1 2">
    <name type="scientific">Shewanella woodyi (strain ATCC 51908 / MS32)</name>
    <dbReference type="NCBI Taxonomy" id="392500"/>
    <lineage>
        <taxon>Bacteria</taxon>
        <taxon>Pseudomonadati</taxon>
        <taxon>Pseudomonadota</taxon>
        <taxon>Gammaproteobacteria</taxon>
        <taxon>Alteromonadales</taxon>
        <taxon>Shewanellaceae</taxon>
        <taxon>Shewanella</taxon>
    </lineage>
</organism>
<dbReference type="GO" id="GO:0004029">
    <property type="term" value="F:aldehyde dehydrogenase (NAD+) activity"/>
    <property type="evidence" value="ECO:0007669"/>
    <property type="project" value="TreeGrafter"/>
</dbReference>
<dbReference type="KEGG" id="swd:Swoo_2843"/>
<keyword evidence="2" id="KW-1185">Reference proteome</keyword>
<dbReference type="CDD" id="cd05266">
    <property type="entry name" value="SDR_a4"/>
    <property type="match status" value="1"/>
</dbReference>
<dbReference type="Gene3D" id="3.40.50.720">
    <property type="entry name" value="NAD(P)-binding Rossmann-like Domain"/>
    <property type="match status" value="1"/>
</dbReference>
<sequence length="271" mass="29427" precursor="true">MKINTVSIVGCGWFGLPLAKELVNQGFVVSGSKRSAEDALALELDNISGFVLDLDNSNDNQAHLNVKLHTDAIIINIPPSIRKSPGAYIRRLEQLKRLIAAHQYQKLIFISTTGVYPSCGKLVTEQDAQAHSEASEVLLQAESLFNQASNACVIRFAGLVGPARHPGRFLAGKTELAGADSPVNIVHLDDCVAAVTCVLSSDKVSDTYNLCAPEHPTRKEFYTQMARSLSLVEPEFGDIAQAGKVIDGSKISTELGFEYQHQDPMKICFTL</sequence>
<name>B1KJT1_SHEWM</name>
<dbReference type="eggNOG" id="COG0451">
    <property type="taxonomic scope" value="Bacteria"/>
</dbReference>
<dbReference type="GO" id="GO:0005737">
    <property type="term" value="C:cytoplasm"/>
    <property type="evidence" value="ECO:0007669"/>
    <property type="project" value="TreeGrafter"/>
</dbReference>
<dbReference type="Proteomes" id="UP000002168">
    <property type="component" value="Chromosome"/>
</dbReference>
<dbReference type="RefSeq" id="WP_012325454.1">
    <property type="nucleotide sequence ID" value="NC_010506.1"/>
</dbReference>
<dbReference type="EMBL" id="CP000961">
    <property type="protein sequence ID" value="ACA87118.1"/>
    <property type="molecule type" value="Genomic_DNA"/>
</dbReference>
<dbReference type="InterPro" id="IPR051783">
    <property type="entry name" value="NAD(P)-dependent_oxidoreduct"/>
</dbReference>
<dbReference type="STRING" id="392500.Swoo_2843"/>
<dbReference type="AlphaFoldDB" id="B1KJT1"/>
<dbReference type="SUPFAM" id="SSF51735">
    <property type="entry name" value="NAD(P)-binding Rossmann-fold domains"/>
    <property type="match status" value="1"/>
</dbReference>